<evidence type="ECO:0000313" key="11">
    <source>
        <dbReference type="Proteomes" id="UP000256321"/>
    </source>
</evidence>
<evidence type="ECO:0000313" key="10">
    <source>
        <dbReference type="EMBL" id="RDU48677.1"/>
    </source>
</evidence>
<feature type="transmembrane region" description="Helical" evidence="6">
    <location>
        <begin position="21"/>
        <end position="43"/>
    </location>
</feature>
<evidence type="ECO:0000256" key="2">
    <source>
        <dbReference type="ARBA" id="ARBA00022475"/>
    </source>
</evidence>
<evidence type="ECO:0000259" key="8">
    <source>
        <dbReference type="Pfam" id="PF12704"/>
    </source>
</evidence>
<name>A0A3D8HDR1_9BACT</name>
<feature type="transmembrane region" description="Helical" evidence="6">
    <location>
        <begin position="739"/>
        <end position="763"/>
    </location>
</feature>
<feature type="transmembrane region" description="Helical" evidence="6">
    <location>
        <begin position="372"/>
        <end position="395"/>
    </location>
</feature>
<dbReference type="Pfam" id="PF02687">
    <property type="entry name" value="FtsX"/>
    <property type="match status" value="2"/>
</dbReference>
<dbReference type="EMBL" id="QREV01000032">
    <property type="protein sequence ID" value="RDU48677.1"/>
    <property type="molecule type" value="Genomic_DNA"/>
</dbReference>
<accession>A0A3D8HDR1</accession>
<evidence type="ECO:0000256" key="6">
    <source>
        <dbReference type="SAM" id="Phobius"/>
    </source>
</evidence>
<reference evidence="10 11" key="1">
    <citation type="submission" date="2018-07" db="EMBL/GenBank/DDBJ databases">
        <title>Parabacteroides acidifaciens nov. sp., isolated from human feces.</title>
        <authorList>
            <person name="Wang Y.J."/>
        </authorList>
    </citation>
    <scope>NUCLEOTIDE SEQUENCE [LARGE SCALE GENOMIC DNA]</scope>
    <source>
        <strain evidence="10 11">426-9</strain>
    </source>
</reference>
<dbReference type="GO" id="GO:0005886">
    <property type="term" value="C:plasma membrane"/>
    <property type="evidence" value="ECO:0007669"/>
    <property type="project" value="UniProtKB-SubCell"/>
</dbReference>
<evidence type="ECO:0000256" key="5">
    <source>
        <dbReference type="ARBA" id="ARBA00023136"/>
    </source>
</evidence>
<keyword evidence="4 6" id="KW-1133">Transmembrane helix</keyword>
<evidence type="ECO:0000313" key="9">
    <source>
        <dbReference type="EMBL" id="MBC8602607.1"/>
    </source>
</evidence>
<dbReference type="Pfam" id="PF12704">
    <property type="entry name" value="MacB_PCD"/>
    <property type="match status" value="1"/>
</dbReference>
<organism evidence="10 11">
    <name type="scientific">Parabacteroides acidifaciens</name>
    <dbReference type="NCBI Taxonomy" id="2290935"/>
    <lineage>
        <taxon>Bacteria</taxon>
        <taxon>Pseudomonadati</taxon>
        <taxon>Bacteroidota</taxon>
        <taxon>Bacteroidia</taxon>
        <taxon>Bacteroidales</taxon>
        <taxon>Tannerellaceae</taxon>
        <taxon>Parabacteroides</taxon>
    </lineage>
</organism>
<keyword evidence="2" id="KW-1003">Cell membrane</keyword>
<dbReference type="AlphaFoldDB" id="A0A3D8HDR1"/>
<feature type="transmembrane region" description="Helical" evidence="6">
    <location>
        <begin position="701"/>
        <end position="727"/>
    </location>
</feature>
<keyword evidence="3 6" id="KW-0812">Transmembrane</keyword>
<evidence type="ECO:0000256" key="3">
    <source>
        <dbReference type="ARBA" id="ARBA00022692"/>
    </source>
</evidence>
<feature type="domain" description="MacB-like periplasmic core" evidence="8">
    <location>
        <begin position="22"/>
        <end position="181"/>
    </location>
</feature>
<dbReference type="InterPro" id="IPR025857">
    <property type="entry name" value="MacB_PCD"/>
</dbReference>
<dbReference type="InterPro" id="IPR003838">
    <property type="entry name" value="ABC3_permease_C"/>
</dbReference>
<feature type="transmembrane region" description="Helical" evidence="6">
    <location>
        <begin position="443"/>
        <end position="462"/>
    </location>
</feature>
<dbReference type="PANTHER" id="PTHR30572">
    <property type="entry name" value="MEMBRANE COMPONENT OF TRANSPORTER-RELATED"/>
    <property type="match status" value="1"/>
</dbReference>
<dbReference type="Proteomes" id="UP000629596">
    <property type="component" value="Unassembled WGS sequence"/>
</dbReference>
<feature type="domain" description="ABC3 transporter permease C-terminal" evidence="7">
    <location>
        <begin position="284"/>
        <end position="399"/>
    </location>
</feature>
<feature type="transmembrane region" description="Helical" evidence="6">
    <location>
        <begin position="325"/>
        <end position="352"/>
    </location>
</feature>
<dbReference type="GO" id="GO:0022857">
    <property type="term" value="F:transmembrane transporter activity"/>
    <property type="evidence" value="ECO:0007669"/>
    <property type="project" value="TreeGrafter"/>
</dbReference>
<proteinExistence type="predicted"/>
<comment type="caution">
    <text evidence="10">The sequence shown here is derived from an EMBL/GenBank/DDBJ whole genome shotgun (WGS) entry which is preliminary data.</text>
</comment>
<keyword evidence="5 6" id="KW-0472">Membrane</keyword>
<feature type="transmembrane region" description="Helical" evidence="6">
    <location>
        <begin position="657"/>
        <end position="681"/>
    </location>
</feature>
<dbReference type="InterPro" id="IPR050250">
    <property type="entry name" value="Macrolide_Exporter_MacB"/>
</dbReference>
<reference evidence="9 12" key="2">
    <citation type="submission" date="2020-08" db="EMBL/GenBank/DDBJ databases">
        <title>Genome public.</title>
        <authorList>
            <person name="Liu C."/>
            <person name="Sun Q."/>
        </authorList>
    </citation>
    <scope>NUCLEOTIDE SEQUENCE [LARGE SCALE GENOMIC DNA]</scope>
    <source>
        <strain evidence="9 12">426_9</strain>
    </source>
</reference>
<dbReference type="EMBL" id="JACRTI010000032">
    <property type="protein sequence ID" value="MBC8602607.1"/>
    <property type="molecule type" value="Genomic_DNA"/>
</dbReference>
<dbReference type="PANTHER" id="PTHR30572:SF18">
    <property type="entry name" value="ABC-TYPE MACROLIDE FAMILY EXPORT SYSTEM PERMEASE COMPONENT 2"/>
    <property type="match status" value="1"/>
</dbReference>
<feature type="domain" description="ABC3 transporter permease C-terminal" evidence="7">
    <location>
        <begin position="660"/>
        <end position="773"/>
    </location>
</feature>
<evidence type="ECO:0000313" key="12">
    <source>
        <dbReference type="Proteomes" id="UP000629596"/>
    </source>
</evidence>
<comment type="subcellular location">
    <subcellularLocation>
        <location evidence="1">Cell membrane</location>
        <topology evidence="1">Multi-pass membrane protein</topology>
    </subcellularLocation>
</comment>
<evidence type="ECO:0000259" key="7">
    <source>
        <dbReference type="Pfam" id="PF02687"/>
    </source>
</evidence>
<evidence type="ECO:0000256" key="1">
    <source>
        <dbReference type="ARBA" id="ARBA00004651"/>
    </source>
</evidence>
<dbReference type="Proteomes" id="UP000256321">
    <property type="component" value="Unassembled WGS sequence"/>
</dbReference>
<evidence type="ECO:0000256" key="4">
    <source>
        <dbReference type="ARBA" id="ARBA00022989"/>
    </source>
</evidence>
<feature type="transmembrane region" description="Helical" evidence="6">
    <location>
        <begin position="416"/>
        <end position="437"/>
    </location>
</feature>
<keyword evidence="12" id="KW-1185">Reference proteome</keyword>
<gene>
    <name evidence="10" type="ORF">DWU89_13220</name>
    <name evidence="9" type="ORF">H8784_12885</name>
</gene>
<sequence length="780" mass="87484">MNNILNFKSFMKFLSRNMGYTAIDVFGLSVSLMFVILITVYTYQELATDRFQENGDRICVIGNEKGLGTAIPIPYRLKEQFPEIEKVCPVVVPGNFSNILALYGDNMLQVDMMCTDSTFFDFFSFKLLKGNRELALEDPYSVVLSETFARKMFGGEEPIGKSFRISDSTTVIVSGVMEDIRRSVLPSCDILARLERAKEFNGGLSLTNEGNAGSTAGFLMLHKGADLASRTSDIYDFLKESFWPYTIDVWKEVRVIPFNDIYFSSYEWSVLQTGDRNFVLVLMSVGILILIFAVFNYINLTVAQAGQRAREMATRRLLGSSRTELFIRLMIESTMLTLFSFIIGLLLAVAAVPYVNELLDTKIYLADACTPAWIGMAAGLILLIGVLSGFLPAMLISASKPIDVVRGTFRRQTKMVFSKVFITFQNTITIATLSAALVMGLQIYHMIVAPLGYNTSNILVVANTLRSDSEKAAAIDRIRELPHVKAVGFSNGTPFSGTNNLTGVFEGKSLSFQQMTLDSAAFKILGLQIKHDNQVASSKPWSWYLTERAFRDMELPENAEYFGLKDDEPAQILGVLKDFHLRNINMESAPVMLRFRDFSKPDSHPWNVLIEVDGEPMTTYSAVREIFEDVTKVDFEGNYLEQKIEGSFDSQIRLVKIVLLFACVAILISMLGLLAMSTYFIQQRSQEVAVRKVFGSDNRAILSRLVGTFLMYVVIAFVIAAPISWYIMDKWIADYSYRITLSPLIFLVAGLFCLLISFFAVFYQSWQAANANPVESVKVS</sequence>
<feature type="transmembrane region" description="Helical" evidence="6">
    <location>
        <begin position="278"/>
        <end position="298"/>
    </location>
</feature>
<protein>
    <submittedName>
        <fullName evidence="10">ABC transporter permease</fullName>
    </submittedName>
</protein>
<dbReference type="RefSeq" id="WP_115500099.1">
    <property type="nucleotide sequence ID" value="NZ_JACRTI010000032.1"/>
</dbReference>